<protein>
    <submittedName>
        <fullName evidence="1">Uncharacterized protein</fullName>
    </submittedName>
</protein>
<reference evidence="1" key="2">
    <citation type="submission" date="2020-06" db="EMBL/GenBank/DDBJ databases">
        <title>Helianthus annuus Genome sequencing and assembly Release 2.</title>
        <authorList>
            <person name="Gouzy J."/>
            <person name="Langlade N."/>
            <person name="Munos S."/>
        </authorList>
    </citation>
    <scope>NUCLEOTIDE SEQUENCE</scope>
    <source>
        <tissue evidence="1">Leaves</tissue>
    </source>
</reference>
<sequence length="49" mass="5635">MNRSWRSGAHLSLGFASLDRTSPELPPPPCKNMCLSCVKDIFDEYLFFR</sequence>
<dbReference type="Proteomes" id="UP000215914">
    <property type="component" value="Unassembled WGS sequence"/>
</dbReference>
<dbReference type="EMBL" id="MNCJ02000329">
    <property type="protein sequence ID" value="KAF5768726.1"/>
    <property type="molecule type" value="Genomic_DNA"/>
</dbReference>
<keyword evidence="2" id="KW-1185">Reference proteome</keyword>
<proteinExistence type="predicted"/>
<dbReference type="AlphaFoldDB" id="A0A9K3EAA7"/>
<gene>
    <name evidence="1" type="ORF">HanXRQr2_Chr14g0639871</name>
</gene>
<evidence type="ECO:0000313" key="2">
    <source>
        <dbReference type="Proteomes" id="UP000215914"/>
    </source>
</evidence>
<comment type="caution">
    <text evidence="1">The sequence shown here is derived from an EMBL/GenBank/DDBJ whole genome shotgun (WGS) entry which is preliminary data.</text>
</comment>
<organism evidence="1 2">
    <name type="scientific">Helianthus annuus</name>
    <name type="common">Common sunflower</name>
    <dbReference type="NCBI Taxonomy" id="4232"/>
    <lineage>
        <taxon>Eukaryota</taxon>
        <taxon>Viridiplantae</taxon>
        <taxon>Streptophyta</taxon>
        <taxon>Embryophyta</taxon>
        <taxon>Tracheophyta</taxon>
        <taxon>Spermatophyta</taxon>
        <taxon>Magnoliopsida</taxon>
        <taxon>eudicotyledons</taxon>
        <taxon>Gunneridae</taxon>
        <taxon>Pentapetalae</taxon>
        <taxon>asterids</taxon>
        <taxon>campanulids</taxon>
        <taxon>Asterales</taxon>
        <taxon>Asteraceae</taxon>
        <taxon>Asteroideae</taxon>
        <taxon>Heliantheae alliance</taxon>
        <taxon>Heliantheae</taxon>
        <taxon>Helianthus</taxon>
    </lineage>
</organism>
<accession>A0A9K3EAA7</accession>
<name>A0A9K3EAA7_HELAN</name>
<evidence type="ECO:0000313" key="1">
    <source>
        <dbReference type="EMBL" id="KAF5768726.1"/>
    </source>
</evidence>
<dbReference type="Gramene" id="mRNA:HanXRQr2_Chr14g0639871">
    <property type="protein sequence ID" value="CDS:HanXRQr2_Chr14g0639871.1"/>
    <property type="gene ID" value="HanXRQr2_Chr14g0639871"/>
</dbReference>
<reference evidence="1" key="1">
    <citation type="journal article" date="2017" name="Nature">
        <title>The sunflower genome provides insights into oil metabolism, flowering and Asterid evolution.</title>
        <authorList>
            <person name="Badouin H."/>
            <person name="Gouzy J."/>
            <person name="Grassa C.J."/>
            <person name="Murat F."/>
            <person name="Staton S.E."/>
            <person name="Cottret L."/>
            <person name="Lelandais-Briere C."/>
            <person name="Owens G.L."/>
            <person name="Carrere S."/>
            <person name="Mayjonade B."/>
            <person name="Legrand L."/>
            <person name="Gill N."/>
            <person name="Kane N.C."/>
            <person name="Bowers J.E."/>
            <person name="Hubner S."/>
            <person name="Bellec A."/>
            <person name="Berard A."/>
            <person name="Berges H."/>
            <person name="Blanchet N."/>
            <person name="Boniface M.C."/>
            <person name="Brunel D."/>
            <person name="Catrice O."/>
            <person name="Chaidir N."/>
            <person name="Claudel C."/>
            <person name="Donnadieu C."/>
            <person name="Faraut T."/>
            <person name="Fievet G."/>
            <person name="Helmstetter N."/>
            <person name="King M."/>
            <person name="Knapp S.J."/>
            <person name="Lai Z."/>
            <person name="Le Paslier M.C."/>
            <person name="Lippi Y."/>
            <person name="Lorenzon L."/>
            <person name="Mandel J.R."/>
            <person name="Marage G."/>
            <person name="Marchand G."/>
            <person name="Marquand E."/>
            <person name="Bret-Mestries E."/>
            <person name="Morien E."/>
            <person name="Nambeesan S."/>
            <person name="Nguyen T."/>
            <person name="Pegot-Espagnet P."/>
            <person name="Pouilly N."/>
            <person name="Raftis F."/>
            <person name="Sallet E."/>
            <person name="Schiex T."/>
            <person name="Thomas J."/>
            <person name="Vandecasteele C."/>
            <person name="Vares D."/>
            <person name="Vear F."/>
            <person name="Vautrin S."/>
            <person name="Crespi M."/>
            <person name="Mangin B."/>
            <person name="Burke J.M."/>
            <person name="Salse J."/>
            <person name="Munos S."/>
            <person name="Vincourt P."/>
            <person name="Rieseberg L.H."/>
            <person name="Langlade N.B."/>
        </authorList>
    </citation>
    <scope>NUCLEOTIDE SEQUENCE</scope>
    <source>
        <tissue evidence="1">Leaves</tissue>
    </source>
</reference>